<feature type="transmembrane region" description="Helical" evidence="1">
    <location>
        <begin position="226"/>
        <end position="244"/>
    </location>
</feature>
<feature type="transmembrane region" description="Helical" evidence="1">
    <location>
        <begin position="21"/>
        <end position="42"/>
    </location>
</feature>
<dbReference type="PANTHER" id="PTHR23028">
    <property type="entry name" value="ACETYLTRANSFERASE"/>
    <property type="match status" value="1"/>
</dbReference>
<feature type="domain" description="Acyltransferase 3" evidence="2">
    <location>
        <begin position="16"/>
        <end position="331"/>
    </location>
</feature>
<feature type="domain" description="SGNH" evidence="3">
    <location>
        <begin position="393"/>
        <end position="630"/>
    </location>
</feature>
<proteinExistence type="predicted"/>
<reference evidence="4" key="1">
    <citation type="submission" date="2021-02" db="EMBL/GenBank/DDBJ databases">
        <title>Genomic Encyclopedia of Type Strains, Phase IV (KMG-V): Genome sequencing to study the core and pangenomes of soil and plant-associated prokaryotes.</title>
        <authorList>
            <person name="Whitman W."/>
        </authorList>
    </citation>
    <scope>NUCLEOTIDE SEQUENCE</scope>
    <source>
        <strain evidence="4">USDA 406</strain>
    </source>
</reference>
<dbReference type="Proteomes" id="UP000673383">
    <property type="component" value="Unassembled WGS sequence"/>
</dbReference>
<dbReference type="GO" id="GO:0009103">
    <property type="term" value="P:lipopolysaccharide biosynthetic process"/>
    <property type="evidence" value="ECO:0007669"/>
    <property type="project" value="TreeGrafter"/>
</dbReference>
<dbReference type="Pfam" id="PF01757">
    <property type="entry name" value="Acyl_transf_3"/>
    <property type="match status" value="1"/>
</dbReference>
<feature type="transmembrane region" description="Helical" evidence="1">
    <location>
        <begin position="198"/>
        <end position="219"/>
    </location>
</feature>
<dbReference type="InterPro" id="IPR043968">
    <property type="entry name" value="SGNH"/>
</dbReference>
<feature type="transmembrane region" description="Helical" evidence="1">
    <location>
        <begin position="145"/>
        <end position="166"/>
    </location>
</feature>
<evidence type="ECO:0000259" key="3">
    <source>
        <dbReference type="Pfam" id="PF19040"/>
    </source>
</evidence>
<dbReference type="AlphaFoldDB" id="A0A8I1YD71"/>
<sequence>MIQLQRHHATGADYRADIDGLRAIAVLSVMAFHFGGLLPGGFTGVDVFFVISGYLITSQLAQEIHEGTFGLLGFYYRRIRRIVPALVVMLAVTLAAGKFLLMPGDYMALGASAAAAAFGASNFFFLTHTDYFAQAADLMPLLHTWSLAVEEQFYLVWPLLLLLLVAGRKRLDVAAAIGALVIIGFGASLVWMDSDPKAAFFMAVPRAWELAIGALLVFLPRLPASLRGASVVGLALIIAGFALIRSTSFPGLPALLPCVGAALVIWPKERPAGIDRWLGLLRPLGLISYSLYLWHWPVWVLYRMYINSGKPLVYEAIALAAVSILLAVISWRFVEQPFRRLRLPPAKTVQAGLAACMAIFCAGQFIHSEEGEPERVPEAYAMRSLEAMWEWPCPKQDAMPPLAATYCFFGKPWKTASRKVLVWGDSHAGHFAPIIEAAAKEQPDAFLLYQGCPAVFGGHVNRVDPTIPDYAAQCRSERENAIKLLANDPDIKLVILASSWGYLPRLTSQDGTLPGDDKLDWFASGLTDLIERTQSDGRKFLIIGMVPQHQVDPTPCAYAQSSLWRAPCRETEADRRTMRELSQATDRVFLKIAADHPNVETVIPRDALCDAAGCKSNLNGEFLYRDGGHIRRNLSEGTRRKLADLIGLTAALERRPPSRVEATAKGASN</sequence>
<evidence type="ECO:0000256" key="1">
    <source>
        <dbReference type="SAM" id="Phobius"/>
    </source>
</evidence>
<evidence type="ECO:0000259" key="2">
    <source>
        <dbReference type="Pfam" id="PF01757"/>
    </source>
</evidence>
<dbReference type="InterPro" id="IPR002656">
    <property type="entry name" value="Acyl_transf_3_dom"/>
</dbReference>
<evidence type="ECO:0000313" key="5">
    <source>
        <dbReference type="Proteomes" id="UP000673383"/>
    </source>
</evidence>
<feature type="transmembrane region" description="Helical" evidence="1">
    <location>
        <begin position="173"/>
        <end position="192"/>
    </location>
</feature>
<name>A0A8I1YD71_BRAEL</name>
<dbReference type="PANTHER" id="PTHR23028:SF53">
    <property type="entry name" value="ACYL_TRANSF_3 DOMAIN-CONTAINING PROTEIN"/>
    <property type="match status" value="1"/>
</dbReference>
<dbReference type="GO" id="GO:0016020">
    <property type="term" value="C:membrane"/>
    <property type="evidence" value="ECO:0007669"/>
    <property type="project" value="TreeGrafter"/>
</dbReference>
<evidence type="ECO:0000313" key="4">
    <source>
        <dbReference type="EMBL" id="MBP1296610.1"/>
    </source>
</evidence>
<comment type="caution">
    <text evidence="4">The sequence shown here is derived from an EMBL/GenBank/DDBJ whole genome shotgun (WGS) entry which is preliminary data.</text>
</comment>
<dbReference type="Pfam" id="PF19040">
    <property type="entry name" value="SGNH"/>
    <property type="match status" value="1"/>
</dbReference>
<dbReference type="EMBL" id="JAFICZ010000001">
    <property type="protein sequence ID" value="MBP1296610.1"/>
    <property type="molecule type" value="Genomic_DNA"/>
</dbReference>
<dbReference type="InterPro" id="IPR050879">
    <property type="entry name" value="Acyltransferase_3"/>
</dbReference>
<accession>A0A8I1YD71</accession>
<gene>
    <name evidence="4" type="ORF">JOH49_006363</name>
</gene>
<feature type="transmembrane region" description="Helical" evidence="1">
    <location>
        <begin position="82"/>
        <end position="101"/>
    </location>
</feature>
<feature type="transmembrane region" description="Helical" evidence="1">
    <location>
        <begin position="316"/>
        <end position="334"/>
    </location>
</feature>
<protein>
    <submittedName>
        <fullName evidence="4">Peptidoglycan/LPS O-acetylase OafA/YrhL</fullName>
    </submittedName>
</protein>
<keyword evidence="1" id="KW-0472">Membrane</keyword>
<dbReference type="RefSeq" id="WP_245163981.1">
    <property type="nucleotide sequence ID" value="NZ_JAFICZ010000001.1"/>
</dbReference>
<dbReference type="GO" id="GO:0016747">
    <property type="term" value="F:acyltransferase activity, transferring groups other than amino-acyl groups"/>
    <property type="evidence" value="ECO:0007669"/>
    <property type="project" value="InterPro"/>
</dbReference>
<feature type="transmembrane region" description="Helical" evidence="1">
    <location>
        <begin position="279"/>
        <end position="296"/>
    </location>
</feature>
<organism evidence="4 5">
    <name type="scientific">Bradyrhizobium elkanii</name>
    <dbReference type="NCBI Taxonomy" id="29448"/>
    <lineage>
        <taxon>Bacteria</taxon>
        <taxon>Pseudomonadati</taxon>
        <taxon>Pseudomonadota</taxon>
        <taxon>Alphaproteobacteria</taxon>
        <taxon>Hyphomicrobiales</taxon>
        <taxon>Nitrobacteraceae</taxon>
        <taxon>Bradyrhizobium</taxon>
    </lineage>
</organism>
<feature type="transmembrane region" description="Helical" evidence="1">
    <location>
        <begin position="106"/>
        <end position="125"/>
    </location>
</feature>
<keyword evidence="1" id="KW-0812">Transmembrane</keyword>
<keyword evidence="1" id="KW-1133">Transmembrane helix</keyword>